<gene>
    <name evidence="3" type="ORF">PVAND_015467</name>
</gene>
<keyword evidence="1" id="KW-0812">Transmembrane</keyword>
<organism evidence="3 4">
    <name type="scientific">Polypedilum vanderplanki</name>
    <name type="common">Sleeping chironomid midge</name>
    <dbReference type="NCBI Taxonomy" id="319348"/>
    <lineage>
        <taxon>Eukaryota</taxon>
        <taxon>Metazoa</taxon>
        <taxon>Ecdysozoa</taxon>
        <taxon>Arthropoda</taxon>
        <taxon>Hexapoda</taxon>
        <taxon>Insecta</taxon>
        <taxon>Pterygota</taxon>
        <taxon>Neoptera</taxon>
        <taxon>Endopterygota</taxon>
        <taxon>Diptera</taxon>
        <taxon>Nematocera</taxon>
        <taxon>Chironomoidea</taxon>
        <taxon>Chironomidae</taxon>
        <taxon>Chironominae</taxon>
        <taxon>Polypedilum</taxon>
        <taxon>Polypedilum</taxon>
    </lineage>
</organism>
<evidence type="ECO:0008006" key="5">
    <source>
        <dbReference type="Google" id="ProtNLM"/>
    </source>
</evidence>
<dbReference type="Gene3D" id="3.80.10.10">
    <property type="entry name" value="Ribonuclease Inhibitor"/>
    <property type="match status" value="2"/>
</dbReference>
<keyword evidence="4" id="KW-1185">Reference proteome</keyword>
<feature type="chain" id="PRO_5039945574" description="L domain-like protein" evidence="2">
    <location>
        <begin position="20"/>
        <end position="511"/>
    </location>
</feature>
<comment type="caution">
    <text evidence="3">The sequence shown here is derived from an EMBL/GenBank/DDBJ whole genome shotgun (WGS) entry which is preliminary data.</text>
</comment>
<keyword evidence="1" id="KW-0472">Membrane</keyword>
<dbReference type="EMBL" id="JADBJN010000004">
    <property type="protein sequence ID" value="KAG5667487.1"/>
    <property type="molecule type" value="Genomic_DNA"/>
</dbReference>
<evidence type="ECO:0000256" key="2">
    <source>
        <dbReference type="SAM" id="SignalP"/>
    </source>
</evidence>
<evidence type="ECO:0000256" key="1">
    <source>
        <dbReference type="SAM" id="Phobius"/>
    </source>
</evidence>
<evidence type="ECO:0000313" key="3">
    <source>
        <dbReference type="EMBL" id="KAG5667487.1"/>
    </source>
</evidence>
<dbReference type="Proteomes" id="UP001107558">
    <property type="component" value="Chromosome 4"/>
</dbReference>
<feature type="signal peptide" evidence="2">
    <location>
        <begin position="1"/>
        <end position="19"/>
    </location>
</feature>
<keyword evidence="1" id="KW-1133">Transmembrane helix</keyword>
<sequence length="511" mass="60300">MNLTTKFLFFYFLIYICDCCVDDQFNTLYTFDCNKQYKKILSCSSQCVIKNRNTNVNQSSFTFLKDINSIDVLKVEKCVMNFLPNGFNKSLSMINSLEIIRTQLKEITKENLKQFPKLKKLSVPFNDLTKINDDLLDFNSKIDYIDIRYNKILNFETPKEIAEVLRRANRLIHFSKEGNFVKNDMKLNCKIINERFDEKLKDYDTKWQSKKHKKNLIGKFHDIERKMENFIMSKSADVSSSSESSEQRNENLKIIRTQLKGITNENLRQFPELQMLVVQYNDLTSIDDNLFEFNKKIKIVNLMHNKLINFNTEKFNEKAKTNINFNTKGNCLENDLKSICQLINERINGELQNYDTKWQTKRHEKNLIDKIHELEQKLQNQASFKSSDASSISESSEQRNENLKVIQFDSNIFIIIGTFINSILIIIIFFLIWKFNLKIKNTSNHHQPVIVETVYSQPKNALPDNDEYIYPTCGSMPRCKKISKYDKKNENDSIYEEIDKDEEFKYIKGVN</sequence>
<dbReference type="SUPFAM" id="SSF52058">
    <property type="entry name" value="L domain-like"/>
    <property type="match status" value="1"/>
</dbReference>
<evidence type="ECO:0000313" key="4">
    <source>
        <dbReference type="Proteomes" id="UP001107558"/>
    </source>
</evidence>
<dbReference type="InterPro" id="IPR032675">
    <property type="entry name" value="LRR_dom_sf"/>
</dbReference>
<dbReference type="AlphaFoldDB" id="A0A9J6BCX2"/>
<feature type="transmembrane region" description="Helical" evidence="1">
    <location>
        <begin position="412"/>
        <end position="433"/>
    </location>
</feature>
<dbReference type="OrthoDB" id="676979at2759"/>
<proteinExistence type="predicted"/>
<keyword evidence="2" id="KW-0732">Signal</keyword>
<name>A0A9J6BCX2_POLVA</name>
<accession>A0A9J6BCX2</accession>
<protein>
    <recommendedName>
        <fullName evidence="5">L domain-like protein</fullName>
    </recommendedName>
</protein>
<reference evidence="3" key="1">
    <citation type="submission" date="2021-03" db="EMBL/GenBank/DDBJ databases">
        <title>Chromosome level genome of the anhydrobiotic midge Polypedilum vanderplanki.</title>
        <authorList>
            <person name="Yoshida Y."/>
            <person name="Kikawada T."/>
            <person name="Gusev O."/>
        </authorList>
    </citation>
    <scope>NUCLEOTIDE SEQUENCE</scope>
    <source>
        <strain evidence="3">NIAS01</strain>
        <tissue evidence="3">Whole body or cell culture</tissue>
    </source>
</reference>